<evidence type="ECO:0000256" key="3">
    <source>
        <dbReference type="SAM" id="MobiDB-lite"/>
    </source>
</evidence>
<name>A0ABY8ABX9_9ACTN</name>
<dbReference type="PANTHER" id="PTHR30023">
    <property type="entry name" value="D-ALANYL-D-ALANINE CARBOXYPEPTIDASE"/>
    <property type="match status" value="1"/>
</dbReference>
<dbReference type="PRINTS" id="PR00922">
    <property type="entry name" value="DADACBPTASE3"/>
</dbReference>
<keyword evidence="4" id="KW-0645">Protease</keyword>
<evidence type="ECO:0000313" key="4">
    <source>
        <dbReference type="EMBL" id="WEB41177.1"/>
    </source>
</evidence>
<dbReference type="InterPro" id="IPR000667">
    <property type="entry name" value="Peptidase_S13"/>
</dbReference>
<sequence>MPETRTWQVTWQSAQRSARVAARRAGRSARTAARTAQRAAHATTGAAQHAWQAAPQQTRQTWQLTAVSAATGLAVAVVAVAAAGPWDSGQRTAERAAAVPAPATGGEHHDDGRAPGPAPSAPAVLTALGGPARGAVGRGGAAPAPTDAGLADALSPLLSDPALGPLRTASVVDVAAGRQVFGEKQDEAATPASTVKLATAVAALSRLGADHRIDTGVVLAGKDRIVLVGGGDPTLTARAAGPGPDERPASLRDLADVTAHALQQRKLTTVGLGYDASAYTGPAEHPIGSNENIAPVAALMTDEARLDDSDHGTAPRSTDPAGDAARTFAGLLKERGITVTGDPAEARAPKNPDRIAVVRSLPLSALVERMLTYSDNDIAEALARQTALAAHQPASFDGAAKAVRDALAAQHLPLTDAVFEDGSGLDRDDKVSANLLSRLLLVAAAPDKPELRPVLTGLPVAAFTGTLRGRYVGDTAGAGTVRAKTGTLTGVNSLAGTVVDADGRLLAFAFMTTGTTDPQAAQKALDRMASTVANCGCR</sequence>
<evidence type="ECO:0000256" key="1">
    <source>
        <dbReference type="ARBA" id="ARBA00006096"/>
    </source>
</evidence>
<dbReference type="GO" id="GO:0009002">
    <property type="term" value="F:serine-type D-Ala-D-Ala carboxypeptidase activity"/>
    <property type="evidence" value="ECO:0007669"/>
    <property type="project" value="UniProtKB-EC"/>
</dbReference>
<evidence type="ECO:0000313" key="5">
    <source>
        <dbReference type="Proteomes" id="UP001218629"/>
    </source>
</evidence>
<feature type="region of interest" description="Disordered" evidence="3">
    <location>
        <begin position="88"/>
        <end position="119"/>
    </location>
</feature>
<keyword evidence="4" id="KW-0121">Carboxypeptidase</keyword>
<keyword evidence="5" id="KW-1185">Reference proteome</keyword>
<feature type="compositionally biased region" description="Low complexity" evidence="3">
    <location>
        <begin position="95"/>
        <end position="105"/>
    </location>
</feature>
<protein>
    <submittedName>
        <fullName evidence="4">D-alanyl-D-alanine carboxypeptidase/D-alanyl-D-alanine-endopeptidase</fullName>
        <ecNumber evidence="4">3.4.16.4</ecNumber>
    </submittedName>
</protein>
<evidence type="ECO:0000256" key="2">
    <source>
        <dbReference type="ARBA" id="ARBA00022801"/>
    </source>
</evidence>
<dbReference type="Gene3D" id="3.40.710.10">
    <property type="entry name" value="DD-peptidase/beta-lactamase superfamily"/>
    <property type="match status" value="2"/>
</dbReference>
<dbReference type="EMBL" id="CP095749">
    <property type="protein sequence ID" value="WEB41177.1"/>
    <property type="molecule type" value="Genomic_DNA"/>
</dbReference>
<dbReference type="EC" id="3.4.16.4" evidence="4"/>
<dbReference type="PANTHER" id="PTHR30023:SF0">
    <property type="entry name" value="PENICILLIN-SENSITIVE CARBOXYPEPTIDASE A"/>
    <property type="match status" value="1"/>
</dbReference>
<gene>
    <name evidence="4" type="primary">dacB</name>
    <name evidence="4" type="ORF">MOV08_19105</name>
</gene>
<dbReference type="Proteomes" id="UP001218629">
    <property type="component" value="Chromosome"/>
</dbReference>
<comment type="similarity">
    <text evidence="1">Belongs to the peptidase S13 family.</text>
</comment>
<accession>A0ABY8ABX9</accession>
<keyword evidence="2 4" id="KW-0378">Hydrolase</keyword>
<dbReference type="RefSeq" id="WP_275308239.1">
    <property type="nucleotide sequence ID" value="NZ_CP095749.1"/>
</dbReference>
<dbReference type="SUPFAM" id="SSF56601">
    <property type="entry name" value="beta-lactamase/transpeptidase-like"/>
    <property type="match status" value="1"/>
</dbReference>
<dbReference type="Pfam" id="PF02113">
    <property type="entry name" value="Peptidase_S13"/>
    <property type="match status" value="2"/>
</dbReference>
<proteinExistence type="inferred from homology"/>
<organism evidence="4 5">
    <name type="scientific">Streptomyces yunnanensis</name>
    <dbReference type="NCBI Taxonomy" id="156453"/>
    <lineage>
        <taxon>Bacteria</taxon>
        <taxon>Bacillati</taxon>
        <taxon>Actinomycetota</taxon>
        <taxon>Actinomycetes</taxon>
        <taxon>Kitasatosporales</taxon>
        <taxon>Streptomycetaceae</taxon>
        <taxon>Streptomyces</taxon>
    </lineage>
</organism>
<reference evidence="4 5" key="1">
    <citation type="submission" date="2022-03" db="EMBL/GenBank/DDBJ databases">
        <title>Streptomyces yunnanensis P86,complete genome.</title>
        <authorList>
            <person name="Chen S."/>
            <person name="Zhang Q."/>
        </authorList>
    </citation>
    <scope>NUCLEOTIDE SEQUENCE [LARGE SCALE GENOMIC DNA]</scope>
    <source>
        <strain evidence="4 5">P86</strain>
    </source>
</reference>
<dbReference type="NCBIfam" id="TIGR00666">
    <property type="entry name" value="PBP4"/>
    <property type="match status" value="1"/>
</dbReference>
<dbReference type="InterPro" id="IPR012338">
    <property type="entry name" value="Beta-lactam/transpept-like"/>
</dbReference>